<dbReference type="Proteomes" id="UP000692954">
    <property type="component" value="Unassembled WGS sequence"/>
</dbReference>
<gene>
    <name evidence="1" type="ORF">PSON_ATCC_30995.1.T2050031</name>
</gene>
<accession>A0A8S1RKC7</accession>
<proteinExistence type="predicted"/>
<evidence type="ECO:0000313" key="1">
    <source>
        <dbReference type="EMBL" id="CAD8129061.1"/>
    </source>
</evidence>
<dbReference type="AlphaFoldDB" id="A0A8S1RKC7"/>
<reference evidence="1" key="1">
    <citation type="submission" date="2021-01" db="EMBL/GenBank/DDBJ databases">
        <authorList>
            <consortium name="Genoscope - CEA"/>
            <person name="William W."/>
        </authorList>
    </citation>
    <scope>NUCLEOTIDE SEQUENCE</scope>
</reference>
<dbReference type="PANTHER" id="PTHR15332">
    <property type="entry name" value="PROPROTEIN CONVERTASE SUBTILISIN_KEXIN TYPE 5-LIKE"/>
    <property type="match status" value="1"/>
</dbReference>
<protein>
    <recommendedName>
        <fullName evidence="3">Insulin-like growth factor binding protein, N-terminal</fullName>
    </recommendedName>
</protein>
<dbReference type="OrthoDB" id="304166at2759"/>
<name>A0A8S1RKC7_9CILI</name>
<sequence length="259" mass="29698">MKVYLSELKLIIFAHVKLDMLNIKLKTLYADPRCRTCFQAADDTTNQYCLTCISGENRNLIEEFKCEFQDNYGDNNGTVNICFICDYTCGSCLNSQPTGFVTCLESPNRYLTILGQYLCQSSYYDDLTDSIECSKCYYTCQECANSPEKAACTECPETRIPSNPTLDNYECVCQFSNFFDDGYALKCQQCDFTCNTCNGPLSSNCLTCDNSYRYNQIRKILQKLFKTFLQLPISLFLFSAQLNKKNQLQIINLTHRQVD</sequence>
<dbReference type="EMBL" id="CAJJDN010000205">
    <property type="protein sequence ID" value="CAD8129061.1"/>
    <property type="molecule type" value="Genomic_DNA"/>
</dbReference>
<evidence type="ECO:0000313" key="2">
    <source>
        <dbReference type="Proteomes" id="UP000692954"/>
    </source>
</evidence>
<comment type="caution">
    <text evidence="1">The sequence shown here is derived from an EMBL/GenBank/DDBJ whole genome shotgun (WGS) entry which is preliminary data.</text>
</comment>
<keyword evidence="2" id="KW-1185">Reference proteome</keyword>
<organism evidence="1 2">
    <name type="scientific">Paramecium sonneborni</name>
    <dbReference type="NCBI Taxonomy" id="65129"/>
    <lineage>
        <taxon>Eukaryota</taxon>
        <taxon>Sar</taxon>
        <taxon>Alveolata</taxon>
        <taxon>Ciliophora</taxon>
        <taxon>Intramacronucleata</taxon>
        <taxon>Oligohymenophorea</taxon>
        <taxon>Peniculida</taxon>
        <taxon>Parameciidae</taxon>
        <taxon>Paramecium</taxon>
    </lineage>
</organism>
<evidence type="ECO:0008006" key="3">
    <source>
        <dbReference type="Google" id="ProtNLM"/>
    </source>
</evidence>
<dbReference type="PANTHER" id="PTHR15332:SF175">
    <property type="entry name" value="PROPROTEIN CONVERTASE SUBTILISIN_KEXIN TYPE 5-LIKE"/>
    <property type="match status" value="1"/>
</dbReference>